<keyword evidence="1" id="KW-0472">Membrane</keyword>
<keyword evidence="1" id="KW-0812">Transmembrane</keyword>
<evidence type="ECO:0000313" key="2">
    <source>
        <dbReference type="EMBL" id="SDC67114.1"/>
    </source>
</evidence>
<dbReference type="EMBL" id="FMYU01000007">
    <property type="protein sequence ID" value="SDC67114.1"/>
    <property type="molecule type" value="Genomic_DNA"/>
</dbReference>
<keyword evidence="1" id="KW-1133">Transmembrane helix</keyword>
<dbReference type="OrthoDB" id="9814238at2"/>
<dbReference type="Proteomes" id="UP000199411">
    <property type="component" value="Unassembled WGS sequence"/>
</dbReference>
<proteinExistence type="predicted"/>
<name>A0A1G6NI91_9BACT</name>
<gene>
    <name evidence="2" type="ORF">SAMN05660835_01201</name>
</gene>
<evidence type="ECO:0000313" key="3">
    <source>
        <dbReference type="Proteomes" id="UP000199411"/>
    </source>
</evidence>
<protein>
    <recommendedName>
        <fullName evidence="4">EamA-like transporter family protein</fullName>
    </recommendedName>
</protein>
<accession>A0A1G6NI91</accession>
<feature type="transmembrane region" description="Helical" evidence="1">
    <location>
        <begin position="15"/>
        <end position="34"/>
    </location>
</feature>
<sequence length="84" mass="9663">MKNDPFVKSNSQKGVFEMLFATFIWGSIPIFSIWCNLPSPILVFFRVLFAVPLVLFYSIRKLGKDEFFRIRPFAPLFLSGIALA</sequence>
<keyword evidence="3" id="KW-1185">Reference proteome</keyword>
<dbReference type="AlphaFoldDB" id="A0A1G6NI91"/>
<dbReference type="RefSeq" id="WP_092128899.1">
    <property type="nucleotide sequence ID" value="NZ_FMYU01000007.1"/>
</dbReference>
<feature type="transmembrane region" description="Helical" evidence="1">
    <location>
        <begin position="40"/>
        <end position="59"/>
    </location>
</feature>
<evidence type="ECO:0008006" key="4">
    <source>
        <dbReference type="Google" id="ProtNLM"/>
    </source>
</evidence>
<organism evidence="2 3">
    <name type="scientific">Desulfurella multipotens</name>
    <dbReference type="NCBI Taxonomy" id="79269"/>
    <lineage>
        <taxon>Bacteria</taxon>
        <taxon>Pseudomonadati</taxon>
        <taxon>Campylobacterota</taxon>
        <taxon>Desulfurellia</taxon>
        <taxon>Desulfurellales</taxon>
        <taxon>Desulfurellaceae</taxon>
        <taxon>Desulfurella</taxon>
    </lineage>
</organism>
<reference evidence="3" key="1">
    <citation type="submission" date="2016-10" db="EMBL/GenBank/DDBJ databases">
        <authorList>
            <person name="Varghese N."/>
            <person name="Submissions S."/>
        </authorList>
    </citation>
    <scope>NUCLEOTIDE SEQUENCE [LARGE SCALE GENOMIC DNA]</scope>
    <source>
        <strain evidence="3">DSM 8415</strain>
    </source>
</reference>
<evidence type="ECO:0000256" key="1">
    <source>
        <dbReference type="SAM" id="Phobius"/>
    </source>
</evidence>